<dbReference type="EMBL" id="VLLL01000005">
    <property type="protein sequence ID" value="TWJ14726.1"/>
    <property type="molecule type" value="Genomic_DNA"/>
</dbReference>
<proteinExistence type="predicted"/>
<evidence type="ECO:0000259" key="1">
    <source>
        <dbReference type="Pfam" id="PF01814"/>
    </source>
</evidence>
<dbReference type="PANTHER" id="PTHR35585:SF1">
    <property type="entry name" value="HHE DOMAIN PROTEIN (AFU_ORTHOLOGUE AFUA_4G00730)"/>
    <property type="match status" value="1"/>
</dbReference>
<sequence>MAEDSVDLLLDQHGRIDDLFVRISKAAPADRGEPWRELRGLLTVHETVEEELVHPVAESLSDGTAEVAADRVAEEVGAEELLRRLADVDPESDEFPQAFKALRTAVLSHAAHEERYEFPRLKAYRSDELAALAPRVAAGLGVADDTGDDPPETIKERVAEAVREADA</sequence>
<dbReference type="Proteomes" id="UP000321617">
    <property type="component" value="Unassembled WGS sequence"/>
</dbReference>
<organism evidence="2 3">
    <name type="scientific">Stackebrandtia albiflava</name>
    <dbReference type="NCBI Taxonomy" id="406432"/>
    <lineage>
        <taxon>Bacteria</taxon>
        <taxon>Bacillati</taxon>
        <taxon>Actinomycetota</taxon>
        <taxon>Actinomycetes</taxon>
        <taxon>Glycomycetales</taxon>
        <taxon>Glycomycetaceae</taxon>
        <taxon>Stackebrandtia</taxon>
    </lineage>
</organism>
<dbReference type="OrthoDB" id="3212362at2"/>
<dbReference type="AlphaFoldDB" id="A0A562VA19"/>
<keyword evidence="3" id="KW-1185">Reference proteome</keyword>
<comment type="caution">
    <text evidence="2">The sequence shown here is derived from an EMBL/GenBank/DDBJ whole genome shotgun (WGS) entry which is preliminary data.</text>
</comment>
<protein>
    <submittedName>
        <fullName evidence="2">Hemerythrin HHE cation binding domain-containing protein</fullName>
    </submittedName>
</protein>
<evidence type="ECO:0000313" key="2">
    <source>
        <dbReference type="EMBL" id="TWJ14726.1"/>
    </source>
</evidence>
<gene>
    <name evidence="2" type="ORF">LX16_0415</name>
</gene>
<accession>A0A562VA19</accession>
<reference evidence="2 3" key="1">
    <citation type="journal article" date="2013" name="Stand. Genomic Sci.">
        <title>Genomic Encyclopedia of Type Strains, Phase I: The one thousand microbial genomes (KMG-I) project.</title>
        <authorList>
            <person name="Kyrpides N.C."/>
            <person name="Woyke T."/>
            <person name="Eisen J.A."/>
            <person name="Garrity G."/>
            <person name="Lilburn T.G."/>
            <person name="Beck B.J."/>
            <person name="Whitman W.B."/>
            <person name="Hugenholtz P."/>
            <person name="Klenk H.P."/>
        </authorList>
    </citation>
    <scope>NUCLEOTIDE SEQUENCE [LARGE SCALE GENOMIC DNA]</scope>
    <source>
        <strain evidence="2 3">DSM 45044</strain>
    </source>
</reference>
<name>A0A562VA19_9ACTN</name>
<dbReference type="Gene3D" id="1.20.120.520">
    <property type="entry name" value="nmb1532 protein domain like"/>
    <property type="match status" value="1"/>
</dbReference>
<evidence type="ECO:0000313" key="3">
    <source>
        <dbReference type="Proteomes" id="UP000321617"/>
    </source>
</evidence>
<dbReference type="Pfam" id="PF01814">
    <property type="entry name" value="Hemerythrin"/>
    <property type="match status" value="1"/>
</dbReference>
<dbReference type="InterPro" id="IPR012312">
    <property type="entry name" value="Hemerythrin-like"/>
</dbReference>
<feature type="domain" description="Hemerythrin-like" evidence="1">
    <location>
        <begin position="5"/>
        <end position="121"/>
    </location>
</feature>
<dbReference type="RefSeq" id="WP_147132245.1">
    <property type="nucleotide sequence ID" value="NZ_BAABIJ010000001.1"/>
</dbReference>
<dbReference type="PANTHER" id="PTHR35585">
    <property type="entry name" value="HHE DOMAIN PROTEIN (AFU_ORTHOLOGUE AFUA_4G00730)"/>
    <property type="match status" value="1"/>
</dbReference>